<evidence type="ECO:0008006" key="4">
    <source>
        <dbReference type="Google" id="ProtNLM"/>
    </source>
</evidence>
<protein>
    <recommendedName>
        <fullName evidence="4">Tetratricopeptide repeat protein</fullName>
    </recommendedName>
</protein>
<proteinExistence type="predicted"/>
<sequence length="796" mass="85435">MRPGSIGDAMRQVLPRARALLSRPAVLATVLLLGGGGSALVLLPLFGVPGFELGLALSIAVGLLGGGTGIAAAAQERRILTGAAPRPAGVEASALPGTAVGRALGASAVLNLGVLVPPFVCALLFARLRTACDPFELAGFYPLLTVPSALIASAAGVLLGFATARPRGAAGLYALLILGSLAVTVWPIVFGPQVFAFNVFLGHLPGPLYDEALQMTAALGWFRLETLLWVGVFAGLAIALLDVRTGRLALKGARVGGLLGLVLPCALGITYLEARAPQLGLRMSDAYLAEQLGGVRETEHFVLHYPRGKAREDVDRMARDLEFRFAQTSRFLGVAPTERVRVWLYRSEDEKQKLVGAGRTQFAKPWRTELHIQDKPFPHSTLHHELAHVMAGPAGSGFFRVTLRLGVWPLMGVIEGLAVAADDPVQGELTLHQWAAGMRRQGLAPDMRDLMGPKGFYQSAPARAYTVAGSFLRYLADTYGADRLRAVYAHADFNEAYGRPLDELVTEWERTLDALPLDASTLARAFARFRTGSLFSRACAREVARLSESARDALASDPQDALDRYQRAAALQPEEPSFQLGQAAALDALERGPDAAKVLAALADQVKDRPALAADVAVARADVALHLEDVEGSRAFLQAALALDPGPEVTRTAQVKLAALETPSRRAPIEAYFRAPQEELRLLLLDRALLASPQDPWLRYLLGRRLHQVGAPALAGEQLQRALSDNALPEAIRREATRLKIEAAYLAGDCGAVRHEVGALPDYGAAFRAAASEWLARCDFEQTTYRGPLVPRQAFR</sequence>
<feature type="transmembrane region" description="Helical" evidence="1">
    <location>
        <begin position="253"/>
        <end position="272"/>
    </location>
</feature>
<keyword evidence="1" id="KW-0472">Membrane</keyword>
<dbReference type="AlphaFoldDB" id="A0A3A8KIU1"/>
<feature type="transmembrane region" description="Helical" evidence="1">
    <location>
        <begin position="221"/>
        <end position="241"/>
    </location>
</feature>
<dbReference type="SUPFAM" id="SSF48452">
    <property type="entry name" value="TPR-like"/>
    <property type="match status" value="1"/>
</dbReference>
<feature type="transmembrane region" description="Helical" evidence="1">
    <location>
        <begin position="108"/>
        <end position="128"/>
    </location>
</feature>
<reference evidence="3" key="1">
    <citation type="submission" date="2018-09" db="EMBL/GenBank/DDBJ databases">
        <authorList>
            <person name="Livingstone P.G."/>
            <person name="Whitworth D.E."/>
        </authorList>
    </citation>
    <scope>NUCLEOTIDE SEQUENCE [LARGE SCALE GENOMIC DNA]</scope>
    <source>
        <strain evidence="3">CA043D</strain>
    </source>
</reference>
<accession>A0A3A8KIU1</accession>
<name>A0A3A8KIU1_9BACT</name>
<keyword evidence="1" id="KW-0812">Transmembrane</keyword>
<feature type="transmembrane region" description="Helical" evidence="1">
    <location>
        <begin position="173"/>
        <end position="201"/>
    </location>
</feature>
<gene>
    <name evidence="2" type="ORF">D7X32_02735</name>
</gene>
<dbReference type="Gene3D" id="1.25.40.10">
    <property type="entry name" value="Tetratricopeptide repeat domain"/>
    <property type="match status" value="1"/>
</dbReference>
<evidence type="ECO:0000256" key="1">
    <source>
        <dbReference type="SAM" id="Phobius"/>
    </source>
</evidence>
<evidence type="ECO:0000313" key="3">
    <source>
        <dbReference type="Proteomes" id="UP000268313"/>
    </source>
</evidence>
<dbReference type="Proteomes" id="UP000268313">
    <property type="component" value="Unassembled WGS sequence"/>
</dbReference>
<feature type="transmembrane region" description="Helical" evidence="1">
    <location>
        <begin position="53"/>
        <end position="74"/>
    </location>
</feature>
<organism evidence="2 3">
    <name type="scientific">Corallococcus carmarthensis</name>
    <dbReference type="NCBI Taxonomy" id="2316728"/>
    <lineage>
        <taxon>Bacteria</taxon>
        <taxon>Pseudomonadati</taxon>
        <taxon>Myxococcota</taxon>
        <taxon>Myxococcia</taxon>
        <taxon>Myxococcales</taxon>
        <taxon>Cystobacterineae</taxon>
        <taxon>Myxococcaceae</taxon>
        <taxon>Corallococcus</taxon>
    </lineage>
</organism>
<dbReference type="OrthoDB" id="1522169at2"/>
<feature type="transmembrane region" description="Helical" evidence="1">
    <location>
        <begin position="20"/>
        <end position="47"/>
    </location>
</feature>
<keyword evidence="1" id="KW-1133">Transmembrane helix</keyword>
<dbReference type="InterPro" id="IPR011990">
    <property type="entry name" value="TPR-like_helical_dom_sf"/>
</dbReference>
<evidence type="ECO:0000313" key="2">
    <source>
        <dbReference type="EMBL" id="RKH07277.1"/>
    </source>
</evidence>
<dbReference type="EMBL" id="RAWE01000005">
    <property type="protein sequence ID" value="RKH07277.1"/>
    <property type="molecule type" value="Genomic_DNA"/>
</dbReference>
<comment type="caution">
    <text evidence="2">The sequence shown here is derived from an EMBL/GenBank/DDBJ whole genome shotgun (WGS) entry which is preliminary data.</text>
</comment>
<keyword evidence="3" id="KW-1185">Reference proteome</keyword>
<feature type="transmembrane region" description="Helical" evidence="1">
    <location>
        <begin position="140"/>
        <end position="161"/>
    </location>
</feature>